<keyword evidence="5" id="KW-1185">Reference proteome</keyword>
<dbReference type="Pfam" id="PF02595">
    <property type="entry name" value="Gly_kinase"/>
    <property type="match status" value="1"/>
</dbReference>
<dbReference type="NCBIfam" id="TIGR00045">
    <property type="entry name" value="glycerate kinase"/>
    <property type="match status" value="1"/>
</dbReference>
<protein>
    <submittedName>
        <fullName evidence="4">Glycerate kinase</fullName>
    </submittedName>
</protein>
<dbReference type="AlphaFoldDB" id="A0AA35T5J6"/>
<dbReference type="Gene3D" id="3.40.50.10350">
    <property type="entry name" value="Glycerate kinase, domain 1"/>
    <property type="match status" value="1"/>
</dbReference>
<evidence type="ECO:0000313" key="5">
    <source>
        <dbReference type="Proteomes" id="UP001174909"/>
    </source>
</evidence>
<dbReference type="EMBL" id="CASHTH010003240">
    <property type="protein sequence ID" value="CAI8042195.1"/>
    <property type="molecule type" value="Genomic_DNA"/>
</dbReference>
<dbReference type="Proteomes" id="UP001174909">
    <property type="component" value="Unassembled WGS sequence"/>
</dbReference>
<keyword evidence="3 4" id="KW-0418">Kinase</keyword>
<dbReference type="PIRSF" id="PIRSF006078">
    <property type="entry name" value="GlxK"/>
    <property type="match status" value="1"/>
</dbReference>
<dbReference type="InterPro" id="IPR036129">
    <property type="entry name" value="Glycerate_kinase_sf"/>
</dbReference>
<dbReference type="GO" id="GO:0031388">
    <property type="term" value="P:organic acid phosphorylation"/>
    <property type="evidence" value="ECO:0007669"/>
    <property type="project" value="InterPro"/>
</dbReference>
<reference evidence="4" key="1">
    <citation type="submission" date="2023-03" db="EMBL/GenBank/DDBJ databases">
        <authorList>
            <person name="Steffen K."/>
            <person name="Cardenas P."/>
        </authorList>
    </citation>
    <scope>NUCLEOTIDE SEQUENCE</scope>
</reference>
<comment type="caution">
    <text evidence="4">The sequence shown here is derived from an EMBL/GenBank/DDBJ whole genome shotgun (WGS) entry which is preliminary data.</text>
</comment>
<name>A0AA35T5J6_GEOBA</name>
<evidence type="ECO:0000313" key="4">
    <source>
        <dbReference type="EMBL" id="CAI8042195.1"/>
    </source>
</evidence>
<dbReference type="Gene3D" id="3.90.1510.10">
    <property type="entry name" value="Glycerate kinase, domain 2"/>
    <property type="match status" value="1"/>
</dbReference>
<keyword evidence="2" id="KW-0808">Transferase</keyword>
<accession>A0AA35T5J6</accession>
<evidence type="ECO:0000256" key="2">
    <source>
        <dbReference type="ARBA" id="ARBA00022679"/>
    </source>
</evidence>
<evidence type="ECO:0000256" key="3">
    <source>
        <dbReference type="ARBA" id="ARBA00022777"/>
    </source>
</evidence>
<comment type="similarity">
    <text evidence="1">Belongs to the glycerate kinase type-1 family.</text>
</comment>
<gene>
    <name evidence="4" type="ORF">GBAR_LOCUS23434</name>
</gene>
<dbReference type="InterPro" id="IPR004381">
    <property type="entry name" value="Glycerate_kinase"/>
</dbReference>
<organism evidence="4 5">
    <name type="scientific">Geodia barretti</name>
    <name type="common">Barrett's horny sponge</name>
    <dbReference type="NCBI Taxonomy" id="519541"/>
    <lineage>
        <taxon>Eukaryota</taxon>
        <taxon>Metazoa</taxon>
        <taxon>Porifera</taxon>
        <taxon>Demospongiae</taxon>
        <taxon>Heteroscleromorpha</taxon>
        <taxon>Tetractinellida</taxon>
        <taxon>Astrophorina</taxon>
        <taxon>Geodiidae</taxon>
        <taxon>Geodia</taxon>
    </lineage>
</organism>
<dbReference type="PANTHER" id="PTHR21599:SF0">
    <property type="entry name" value="GLYCERATE KINASE"/>
    <property type="match status" value="1"/>
</dbReference>
<proteinExistence type="inferred from homology"/>
<dbReference type="InterPro" id="IPR018193">
    <property type="entry name" value="Glyc_kinase_flavodox-like_fold"/>
</dbReference>
<dbReference type="GO" id="GO:0008887">
    <property type="term" value="F:glycerate kinase activity"/>
    <property type="evidence" value="ECO:0007669"/>
    <property type="project" value="InterPro"/>
</dbReference>
<dbReference type="SUPFAM" id="SSF110738">
    <property type="entry name" value="Glycerate kinase I"/>
    <property type="match status" value="1"/>
</dbReference>
<sequence length="383" mass="38838">MKILIAPQAFKGSISALDAATAMREGVLRVEPDSVVVTVPVADGGDGTLETLVEGSGGQIHQIEVTGPLGERRSAEWGAMGDGVTAVIEMARTSGLALVPDEERNPLIATTYGLGETIRHAMRSGYERFIIGIGGSATNDAGAGMAQALGVRLLDKEGHDLSFGGASLASLRSIDMSGLDGSIAECEFLVACDVNNPLTGPTGASAIYGPQKGATPDMIAQLDAALTHFSEVVQRDLGVEISDVAGSGAAGGLGGGLIAFVDGRLRAGVDIVLDAVHLDDHLPGCDLVITGEGSMDHSTIYNKAPVGVAERAKRLGIPVVGISGSLGAGYQDVHAHGIDALSSIVPGPMSLGEASEGAAALIADAAEQVMRLINVGGTVFNRG</sequence>
<dbReference type="InterPro" id="IPR018197">
    <property type="entry name" value="Glycerate_kinase_RE-like"/>
</dbReference>
<evidence type="ECO:0000256" key="1">
    <source>
        <dbReference type="ARBA" id="ARBA00006284"/>
    </source>
</evidence>
<dbReference type="PANTHER" id="PTHR21599">
    <property type="entry name" value="GLYCERATE KINASE"/>
    <property type="match status" value="1"/>
</dbReference>